<protein>
    <recommendedName>
        <fullName evidence="2">RAP domain-containing protein</fullName>
    </recommendedName>
</protein>
<dbReference type="OrthoDB" id="385235at2759"/>
<dbReference type="InterPro" id="IPR013584">
    <property type="entry name" value="RAP"/>
</dbReference>
<reference evidence="3" key="1">
    <citation type="journal article" date="2020" name="bioRxiv">
        <title>Comparative genomics of Chlamydomonas.</title>
        <authorList>
            <person name="Craig R.J."/>
            <person name="Hasan A.R."/>
            <person name="Ness R.W."/>
            <person name="Keightley P.D."/>
        </authorList>
    </citation>
    <scope>NUCLEOTIDE SEQUENCE</scope>
    <source>
        <strain evidence="3">CCAP 11/70</strain>
    </source>
</reference>
<dbReference type="SMART" id="SM00952">
    <property type="entry name" value="RAP"/>
    <property type="match status" value="1"/>
</dbReference>
<feature type="region of interest" description="Disordered" evidence="1">
    <location>
        <begin position="766"/>
        <end position="800"/>
    </location>
</feature>
<feature type="region of interest" description="Disordered" evidence="1">
    <location>
        <begin position="668"/>
        <end position="696"/>
    </location>
</feature>
<feature type="compositionally biased region" description="Pro residues" evidence="1">
    <location>
        <begin position="771"/>
        <end position="781"/>
    </location>
</feature>
<dbReference type="AlphaFoldDB" id="A0A836BTT8"/>
<evidence type="ECO:0000259" key="2">
    <source>
        <dbReference type="PROSITE" id="PS51286"/>
    </source>
</evidence>
<name>A0A836BTT8_9CHLO</name>
<comment type="caution">
    <text evidence="3">The sequence shown here is derived from an EMBL/GenBank/DDBJ whole genome shotgun (WGS) entry which is preliminary data.</text>
</comment>
<feature type="compositionally biased region" description="Gly residues" evidence="1">
    <location>
        <begin position="174"/>
        <end position="184"/>
    </location>
</feature>
<feature type="compositionally biased region" description="Low complexity" evidence="1">
    <location>
        <begin position="782"/>
        <end position="796"/>
    </location>
</feature>
<keyword evidence="4" id="KW-1185">Reference proteome</keyword>
<feature type="compositionally biased region" description="Low complexity" evidence="1">
    <location>
        <begin position="687"/>
        <end position="696"/>
    </location>
</feature>
<feature type="compositionally biased region" description="Gly residues" evidence="1">
    <location>
        <begin position="120"/>
        <end position="135"/>
    </location>
</feature>
<dbReference type="PROSITE" id="PS51286">
    <property type="entry name" value="RAP"/>
    <property type="match status" value="1"/>
</dbReference>
<feature type="compositionally biased region" description="Acidic residues" evidence="1">
    <location>
        <begin position="274"/>
        <end position="301"/>
    </location>
</feature>
<dbReference type="EMBL" id="JAEHOE010000100">
    <property type="protein sequence ID" value="KAG2487213.1"/>
    <property type="molecule type" value="Genomic_DNA"/>
</dbReference>
<feature type="region of interest" description="Disordered" evidence="1">
    <location>
        <begin position="966"/>
        <end position="993"/>
    </location>
</feature>
<sequence length="1181" mass="117525">MLSAGRGALIRGRHVSQQHERAALCTCRAKRYVPPGTQRRKGSGTAGGGSRPARQTKPAEDAAPDELLAELNAGGAGWLREEEEAEWGLDDVAQHARARAAREEERATRSGVDPRERRGQGGAGGGAGSGSGPGGDGRRRRSRDVAGLSDAEGEATPMASGLARVAAAEEAGSSGRGIGSGGGSAAVAAGVGVAAAAAGPGSTAAAAGGAVVEVAAAYARRNPSVLEALRLQGVTVRVQQPEPNADDEDQDPESGSISGSASASGRNRNRGRDDDDGFQDFDADDDLDLSMDLDLAADEEPGSSGATAKKAGGAGAGGAGAWMDSLAAAGFSVRTNAAGEVFLERTVTRKKPSASTSASAAAAGAGPTPESGAATASRRAAAPTAPAAGPAAAASAGSSTAAAAAGGAPAGSAAAAAAALALARQRAAAAAAAGSAAATAPSGSAAAAAAALAAARQRAAAAAAAAGQAAAPPPPPLVPPLPPLTSRPAVAKALDALSTPQQVLDFLELSYPTWAANGYRLADQRSGKPVPAPSPAEAAHCLRALALTARRSDIGGHRCLDLASGRVGQGLAEALRVTPPRIAPEHASAELSAAYFKSAQRFWLDPAGSAAAAAAAGKGKEGKGKEGKAGGGEEELVVLDAAGRTAAVDAGDEYDSLVSKYERISAEKKSKGRKKAKGRGTQEPEPGAAAAGATSSASSSSAAASTSSAEAAAAAAAAAAERHAARVECLVGALWGLSSLGGPPYFLVETEALLAILTRTLAAPATAPATPSRPAPSPASPPASASSASPPSAASPAPAPGAPLAGWEVGQVLWALGNARHVSPRLADLEEAALRAGGLAAMSPRDATRVLWGFASLGYAPSRLLGSAGPDWAWREAASGPAGPGAGGRGKKWSRTARGDVRSFSPQQLAAVVWSLAVMGRVDSPQFRSAWSSLLRRAAEVPPAEAVLTQIWQANLAIHLESSLASSSGSGTKPALQLSGSAPRGRGRGGGVSAEDLTASGLAAAAAPPLAAAGLAELGVGSAPFDSAAAAALLRKARDVFLTATAGLRRKVQSGYQRSMANCLTGMRLMHLLEDNSAGYSVDISLPQLRIALEADGPTHTSRTPGGAVLGATALKRRHLQALGWHVINVPYKDWDRLSSDLARKDYLQERINAALLSNVQLGPEEEERASRGPEARGAKA</sequence>
<feature type="region of interest" description="Disordered" evidence="1">
    <location>
        <begin position="34"/>
        <end position="185"/>
    </location>
</feature>
<evidence type="ECO:0000313" key="3">
    <source>
        <dbReference type="EMBL" id="KAG2487213.1"/>
    </source>
</evidence>
<feature type="domain" description="RAP" evidence="2">
    <location>
        <begin position="1091"/>
        <end position="1150"/>
    </location>
</feature>
<feature type="region of interest" description="Disordered" evidence="1">
    <location>
        <begin position="236"/>
        <end position="318"/>
    </location>
</feature>
<feature type="compositionally biased region" description="Low complexity" evidence="1">
    <location>
        <begin position="159"/>
        <end position="173"/>
    </location>
</feature>
<evidence type="ECO:0000256" key="1">
    <source>
        <dbReference type="SAM" id="MobiDB-lite"/>
    </source>
</evidence>
<feature type="compositionally biased region" description="Low complexity" evidence="1">
    <location>
        <begin position="302"/>
        <end position="311"/>
    </location>
</feature>
<dbReference type="Proteomes" id="UP000612055">
    <property type="component" value="Unassembled WGS sequence"/>
</dbReference>
<feature type="compositionally biased region" description="Basic and acidic residues" evidence="1">
    <location>
        <begin position="100"/>
        <end position="119"/>
    </location>
</feature>
<accession>A0A836BTT8</accession>
<dbReference type="Pfam" id="PF08373">
    <property type="entry name" value="RAP"/>
    <property type="match status" value="1"/>
</dbReference>
<gene>
    <name evidence="3" type="ORF">HYH03_014187</name>
</gene>
<organism evidence="3 4">
    <name type="scientific">Edaphochlamys debaryana</name>
    <dbReference type="NCBI Taxonomy" id="47281"/>
    <lineage>
        <taxon>Eukaryota</taxon>
        <taxon>Viridiplantae</taxon>
        <taxon>Chlorophyta</taxon>
        <taxon>core chlorophytes</taxon>
        <taxon>Chlorophyceae</taxon>
        <taxon>CS clade</taxon>
        <taxon>Chlamydomonadales</taxon>
        <taxon>Chlamydomonadales incertae sedis</taxon>
        <taxon>Edaphochlamys</taxon>
    </lineage>
</organism>
<evidence type="ECO:0000313" key="4">
    <source>
        <dbReference type="Proteomes" id="UP000612055"/>
    </source>
</evidence>
<feature type="compositionally biased region" description="Low complexity" evidence="1">
    <location>
        <begin position="353"/>
        <end position="383"/>
    </location>
</feature>
<feature type="region of interest" description="Disordered" evidence="1">
    <location>
        <begin position="347"/>
        <end position="383"/>
    </location>
</feature>
<proteinExistence type="predicted"/>